<dbReference type="GO" id="GO:0030435">
    <property type="term" value="P:sporulation resulting in formation of a cellular spore"/>
    <property type="evidence" value="ECO:0007669"/>
    <property type="project" value="InterPro"/>
</dbReference>
<name>A0A3D9IR19_9BACL</name>
<dbReference type="GO" id="GO:0030288">
    <property type="term" value="C:outer membrane-bounded periplasmic space"/>
    <property type="evidence" value="ECO:0007669"/>
    <property type="project" value="TreeGrafter"/>
</dbReference>
<dbReference type="RefSeq" id="WP_115992221.1">
    <property type="nucleotide sequence ID" value="NZ_QRDY01000003.1"/>
</dbReference>
<proteinExistence type="predicted"/>
<dbReference type="InterPro" id="IPR013486">
    <property type="entry name" value="SpoIID/LytB"/>
</dbReference>
<feature type="domain" description="SPOR" evidence="1">
    <location>
        <begin position="173"/>
        <end position="252"/>
    </location>
</feature>
<organism evidence="2 3">
    <name type="scientific">Cohnella lupini</name>
    <dbReference type="NCBI Taxonomy" id="1294267"/>
    <lineage>
        <taxon>Bacteria</taxon>
        <taxon>Bacillati</taxon>
        <taxon>Bacillota</taxon>
        <taxon>Bacilli</taxon>
        <taxon>Bacillales</taxon>
        <taxon>Paenibacillaceae</taxon>
        <taxon>Cohnella</taxon>
    </lineage>
</organism>
<reference evidence="2 3" key="1">
    <citation type="submission" date="2018-07" db="EMBL/GenBank/DDBJ databases">
        <title>Genomic Encyclopedia of Type Strains, Phase III (KMG-III): the genomes of soil and plant-associated and newly described type strains.</title>
        <authorList>
            <person name="Whitman W."/>
        </authorList>
    </citation>
    <scope>NUCLEOTIDE SEQUENCE [LARGE SCALE GENOMIC DNA]</scope>
    <source>
        <strain evidence="2 3">CECT 8236</strain>
    </source>
</reference>
<dbReference type="InterPro" id="IPR013693">
    <property type="entry name" value="SpoIID/LytB_N"/>
</dbReference>
<evidence type="ECO:0000313" key="2">
    <source>
        <dbReference type="EMBL" id="RED64137.1"/>
    </source>
</evidence>
<accession>A0A3D9IR19</accession>
<dbReference type="Pfam" id="PF08486">
    <property type="entry name" value="SpoIID"/>
    <property type="match status" value="1"/>
</dbReference>
<dbReference type="InterPro" id="IPR051922">
    <property type="entry name" value="Bact_Sporulation_Assoc"/>
</dbReference>
<dbReference type="GO" id="GO:0042834">
    <property type="term" value="F:peptidoglycan binding"/>
    <property type="evidence" value="ECO:0007669"/>
    <property type="project" value="InterPro"/>
</dbReference>
<evidence type="ECO:0000259" key="1">
    <source>
        <dbReference type="PROSITE" id="PS51724"/>
    </source>
</evidence>
<comment type="caution">
    <text evidence="2">The sequence shown here is derived from an EMBL/GenBank/DDBJ whole genome shotgun (WGS) entry which is preliminary data.</text>
</comment>
<dbReference type="InterPro" id="IPR007730">
    <property type="entry name" value="SPOR-like_dom"/>
</dbReference>
<dbReference type="PANTHER" id="PTHR30032:SF4">
    <property type="entry name" value="AMIDASE ENHANCER"/>
    <property type="match status" value="1"/>
</dbReference>
<dbReference type="PANTHER" id="PTHR30032">
    <property type="entry name" value="N-ACETYLMURAMOYL-L-ALANINE AMIDASE-RELATED"/>
    <property type="match status" value="1"/>
</dbReference>
<dbReference type="NCBIfam" id="TIGR02669">
    <property type="entry name" value="SpoIID_LytB"/>
    <property type="match status" value="1"/>
</dbReference>
<dbReference type="OrthoDB" id="9794671at2"/>
<dbReference type="AlphaFoldDB" id="A0A3D9IR19"/>
<gene>
    <name evidence="2" type="ORF">DFP95_103380</name>
</gene>
<protein>
    <submittedName>
        <fullName evidence="2">Stage II sporulation protein D</fullName>
    </submittedName>
</protein>
<keyword evidence="3" id="KW-1185">Reference proteome</keyword>
<dbReference type="PROSITE" id="PS51724">
    <property type="entry name" value="SPOR"/>
    <property type="match status" value="1"/>
</dbReference>
<dbReference type="Proteomes" id="UP000256869">
    <property type="component" value="Unassembled WGS sequence"/>
</dbReference>
<sequence>MILNARSSYSRLLLMVVLITVIVSGSSRAIVHAAVNVPDNIRVAFFINLGANKYQSLTSVATLQSTDGMNLIWRDPQFSLPAGNVAAGNSVRFAVDGYRALVLETADLNAAIAVLKKIQASSSAAFVTRLTKSGKPVYQVTEGTYSSAAGAKTALTKWTGSGVATGVQTLISARVAGPWAVETGPYSSAYEAEIAADQLGSAGLDSFVALKPREGALEYVLRVGQEQNESTLPALQEAVAAAGGLNVRIPAAGESYALIRHDMTLNGNANKPVDFYAIPAGSGAVLRADPAGAGGINLLERSKRTYRGSMEVSVLNQSLAVVNEVDYEQYLYSVVGTEIGAKWPLEAQKAQAVAARSYALSSGMGYNIAHVVDTTLSQAYFGIASENAMAIEGVNQTAGEVLTSQGKVINAVFSANAGGITADNATEIWEGDDSFLTAGAESPDDGPQKGLLDWYYVALSSGQAGYIRSDLLADSGQKHISGAKYLKATAEGIAVRSKPQVVASVEPIARIGSGTLVVELDKVPENTDYSWIEGPVTPEVLLASINKRAKPQITGPLRTLEVTKTGPSGRATEVKANGVTVDVGVSDNLRGALNGLKSTLFTIEETGRYSILNGQGDQVDSSGQIGSLKIIGGDGTASSVTDPNLYVMDGKGNLRAGTTAPAFNFLGKGYGHGLGMSQWGARGLAEQGYDYQYILKYYYKNVLIEKDA</sequence>
<evidence type="ECO:0000313" key="3">
    <source>
        <dbReference type="Proteomes" id="UP000256869"/>
    </source>
</evidence>
<dbReference type="EMBL" id="QRDY01000003">
    <property type="protein sequence ID" value="RED64137.1"/>
    <property type="molecule type" value="Genomic_DNA"/>
</dbReference>